<evidence type="ECO:0000313" key="4">
    <source>
        <dbReference type="EMBL" id="PAV81017.1"/>
    </source>
</evidence>
<dbReference type="PANTHER" id="PTHR19375">
    <property type="entry name" value="HEAT SHOCK PROTEIN 70KDA"/>
    <property type="match status" value="1"/>
</dbReference>
<keyword evidence="5" id="KW-1185">Reference proteome</keyword>
<dbReference type="PRINTS" id="PR00301">
    <property type="entry name" value="HEATSHOCK70"/>
</dbReference>
<dbReference type="InterPro" id="IPR018181">
    <property type="entry name" value="Heat_shock_70_CS"/>
</dbReference>
<dbReference type="PROSITE" id="PS01036">
    <property type="entry name" value="HSP70_3"/>
    <property type="match status" value="1"/>
</dbReference>
<proteinExistence type="inferred from homology"/>
<dbReference type="GO" id="GO:0140662">
    <property type="term" value="F:ATP-dependent protein folding chaperone"/>
    <property type="evidence" value="ECO:0007669"/>
    <property type="project" value="InterPro"/>
</dbReference>
<dbReference type="GO" id="GO:0005524">
    <property type="term" value="F:ATP binding"/>
    <property type="evidence" value="ECO:0007669"/>
    <property type="project" value="UniProtKB-KW"/>
</dbReference>
<evidence type="ECO:0000256" key="1">
    <source>
        <dbReference type="ARBA" id="ARBA00007381"/>
    </source>
</evidence>
<dbReference type="EMBL" id="LIAE01007215">
    <property type="protein sequence ID" value="PAV81017.1"/>
    <property type="molecule type" value="Genomic_DNA"/>
</dbReference>
<evidence type="ECO:0000313" key="5">
    <source>
        <dbReference type="Proteomes" id="UP000218231"/>
    </source>
</evidence>
<dbReference type="Gene3D" id="3.30.420.40">
    <property type="match status" value="2"/>
</dbReference>
<accession>A0A2A2L4N2</accession>
<dbReference type="SUPFAM" id="SSF53067">
    <property type="entry name" value="Actin-like ATPase domain"/>
    <property type="match status" value="1"/>
</dbReference>
<organism evidence="4 5">
    <name type="scientific">Diploscapter pachys</name>
    <dbReference type="NCBI Taxonomy" id="2018661"/>
    <lineage>
        <taxon>Eukaryota</taxon>
        <taxon>Metazoa</taxon>
        <taxon>Ecdysozoa</taxon>
        <taxon>Nematoda</taxon>
        <taxon>Chromadorea</taxon>
        <taxon>Rhabditida</taxon>
        <taxon>Rhabditina</taxon>
        <taxon>Rhabditomorpha</taxon>
        <taxon>Rhabditoidea</taxon>
        <taxon>Rhabditidae</taxon>
        <taxon>Diploscapter</taxon>
    </lineage>
</organism>
<dbReference type="AlphaFoldDB" id="A0A2A2L4N2"/>
<dbReference type="OrthoDB" id="2401965at2759"/>
<sequence>MEAALQDANLDKEAVDEVVLVGGSTRLPAVRRIAGHFFGKPPNFGVDPELAVVTGAAVQAGVIGGGWPLQVAAMELQTKRRKRHFYTDVESAKKKTEA</sequence>
<comment type="similarity">
    <text evidence="1">Belongs to the heat shock protein 70 family.</text>
</comment>
<dbReference type="InterPro" id="IPR043129">
    <property type="entry name" value="ATPase_NBD"/>
</dbReference>
<dbReference type="InterPro" id="IPR013126">
    <property type="entry name" value="Hsp_70_fam"/>
</dbReference>
<dbReference type="Pfam" id="PF00012">
    <property type="entry name" value="HSP70"/>
    <property type="match status" value="1"/>
</dbReference>
<keyword evidence="2" id="KW-0547">Nucleotide-binding</keyword>
<evidence type="ECO:0000256" key="3">
    <source>
        <dbReference type="ARBA" id="ARBA00022840"/>
    </source>
</evidence>
<dbReference type="GO" id="GO:0006950">
    <property type="term" value="P:response to stress"/>
    <property type="evidence" value="ECO:0007669"/>
    <property type="project" value="UniProtKB-ARBA"/>
</dbReference>
<keyword evidence="3" id="KW-0067">ATP-binding</keyword>
<evidence type="ECO:0000256" key="2">
    <source>
        <dbReference type="ARBA" id="ARBA00022741"/>
    </source>
</evidence>
<name>A0A2A2L4N2_9BILA</name>
<gene>
    <name evidence="4" type="ORF">WR25_21714</name>
</gene>
<protein>
    <submittedName>
        <fullName evidence="4">Uncharacterized protein</fullName>
    </submittedName>
</protein>
<reference evidence="4 5" key="1">
    <citation type="journal article" date="2017" name="Curr. Biol.">
        <title>Genome architecture and evolution of a unichromosomal asexual nematode.</title>
        <authorList>
            <person name="Fradin H."/>
            <person name="Zegar C."/>
            <person name="Gutwein M."/>
            <person name="Lucas J."/>
            <person name="Kovtun M."/>
            <person name="Corcoran D."/>
            <person name="Baugh L.R."/>
            <person name="Kiontke K."/>
            <person name="Gunsalus K."/>
            <person name="Fitch D.H."/>
            <person name="Piano F."/>
        </authorList>
    </citation>
    <scope>NUCLEOTIDE SEQUENCE [LARGE SCALE GENOMIC DNA]</scope>
    <source>
        <strain evidence="4">PF1309</strain>
    </source>
</reference>
<dbReference type="STRING" id="2018661.A0A2A2L4N2"/>
<dbReference type="Proteomes" id="UP000218231">
    <property type="component" value="Unassembled WGS sequence"/>
</dbReference>
<comment type="caution">
    <text evidence="4">The sequence shown here is derived from an EMBL/GenBank/DDBJ whole genome shotgun (WGS) entry which is preliminary data.</text>
</comment>